<protein>
    <submittedName>
        <fullName evidence="2">Uncharacterized protein</fullName>
    </submittedName>
</protein>
<feature type="compositionally biased region" description="Polar residues" evidence="1">
    <location>
        <begin position="1"/>
        <end position="16"/>
    </location>
</feature>
<keyword evidence="3" id="KW-1185">Reference proteome</keyword>
<dbReference type="EMBL" id="JBHRWR010000033">
    <property type="protein sequence ID" value="MFC3577454.1"/>
    <property type="molecule type" value="Genomic_DNA"/>
</dbReference>
<reference evidence="3" key="1">
    <citation type="journal article" date="2019" name="Int. J. Syst. Evol. Microbiol.">
        <title>The Global Catalogue of Microorganisms (GCM) 10K type strain sequencing project: providing services to taxonomists for standard genome sequencing and annotation.</title>
        <authorList>
            <consortium name="The Broad Institute Genomics Platform"/>
            <consortium name="The Broad Institute Genome Sequencing Center for Infectious Disease"/>
            <person name="Wu L."/>
            <person name="Ma J."/>
        </authorList>
    </citation>
    <scope>NUCLEOTIDE SEQUENCE [LARGE SCALE GENOMIC DNA]</scope>
    <source>
        <strain evidence="3">CGMCC 4.7035</strain>
    </source>
</reference>
<dbReference type="RefSeq" id="WP_310773420.1">
    <property type="nucleotide sequence ID" value="NZ_JBHRWR010000033.1"/>
</dbReference>
<comment type="caution">
    <text evidence="2">The sequence shown here is derived from an EMBL/GenBank/DDBJ whole genome shotgun (WGS) entry which is preliminary data.</text>
</comment>
<evidence type="ECO:0000313" key="2">
    <source>
        <dbReference type="EMBL" id="MFC3577454.1"/>
    </source>
</evidence>
<evidence type="ECO:0000256" key="1">
    <source>
        <dbReference type="SAM" id="MobiDB-lite"/>
    </source>
</evidence>
<proteinExistence type="predicted"/>
<sequence length="247" mass="26948">MSEPNTETVLLEETSQIPPPNPDREPLKVNVYQRMAQAAAQLVPLFPYDHAGAIVPCGNVLIGGPEAEYGHFFHWNTVNEVVVVYGAHQSMLATGQIMATQNLHGVNSYLRDQKEAGAYAVIVVTQHQSEEGDQSEALIARCQNCKAEIVRHEYDATPFGLPGYDAARYGSADDPVHQFATTVGSATFADIRNTDEGRTCKECGHVNTPFPGARWGWARQVAQTTAVNAAYHSLRESAQPALEEVGR</sequence>
<accession>A0ABV7SKE1</accession>
<evidence type="ECO:0000313" key="3">
    <source>
        <dbReference type="Proteomes" id="UP001595701"/>
    </source>
</evidence>
<name>A0ABV7SKE1_9ACTN</name>
<feature type="region of interest" description="Disordered" evidence="1">
    <location>
        <begin position="1"/>
        <end position="23"/>
    </location>
</feature>
<organism evidence="2 3">
    <name type="scientific">Streptomyces yaanensis</name>
    <dbReference type="NCBI Taxonomy" id="1142239"/>
    <lineage>
        <taxon>Bacteria</taxon>
        <taxon>Bacillati</taxon>
        <taxon>Actinomycetota</taxon>
        <taxon>Actinomycetes</taxon>
        <taxon>Kitasatosporales</taxon>
        <taxon>Streptomycetaceae</taxon>
        <taxon>Streptomyces</taxon>
    </lineage>
</organism>
<dbReference type="Proteomes" id="UP001595701">
    <property type="component" value="Unassembled WGS sequence"/>
</dbReference>
<gene>
    <name evidence="2" type="ORF">ACFOZ0_30135</name>
</gene>